<comment type="caution">
    <text evidence="2">The sequence shown here is derived from an EMBL/GenBank/DDBJ whole genome shotgun (WGS) entry which is preliminary data.</text>
</comment>
<evidence type="ECO:0000313" key="3">
    <source>
        <dbReference type="Proteomes" id="UP000476332"/>
    </source>
</evidence>
<dbReference type="RefSeq" id="WP_163045376.1">
    <property type="nucleotide sequence ID" value="NZ_JAAAMJ010000017.1"/>
</dbReference>
<sequence length="241" mass="24792">MTRRNDVRTDLRAMLAVLGHEGAAGSARQAVDPEALAHWQAAFEPLTALAPPVEPSPELWSRIAAATAPEAVPSTSAGAQAQSRQPAAAPLWERLWSSLGLWRFATAALAGTAAGFLFFEAPDTGPTDPAAYVAVLQAPEGERQAGWIVEVAADRSIRLVALGNTSVGDDQALEFWTKALDAAGPTSLGLVPGGGVTAIPPGAVPPIGPDQLFEITLEPATGSPIGRPTGPILFIGRASAV</sequence>
<evidence type="ECO:0000313" key="2">
    <source>
        <dbReference type="EMBL" id="NDV88520.1"/>
    </source>
</evidence>
<accession>A0A6L9MLY6</accession>
<gene>
    <name evidence="2" type="ORF">GTW51_17605</name>
</gene>
<reference evidence="2 3" key="1">
    <citation type="submission" date="2020-01" db="EMBL/GenBank/DDBJ databases">
        <title>Genomes of bacteria type strains.</title>
        <authorList>
            <person name="Chen J."/>
            <person name="Zhu S."/>
            <person name="Chen J."/>
        </authorList>
    </citation>
    <scope>NUCLEOTIDE SEQUENCE [LARGE SCALE GENOMIC DNA]</scope>
    <source>
        <strain evidence="2 3">KCTC 52919</strain>
    </source>
</reference>
<dbReference type="GO" id="GO:0005886">
    <property type="term" value="C:plasma membrane"/>
    <property type="evidence" value="ECO:0007669"/>
    <property type="project" value="InterPro"/>
</dbReference>
<dbReference type="EMBL" id="JAAAMJ010000017">
    <property type="protein sequence ID" value="NDV88520.1"/>
    <property type="molecule type" value="Genomic_DNA"/>
</dbReference>
<name>A0A6L9MLY6_9HYPH</name>
<dbReference type="Proteomes" id="UP000476332">
    <property type="component" value="Unassembled WGS sequence"/>
</dbReference>
<keyword evidence="3" id="KW-1185">Reference proteome</keyword>
<proteinExistence type="predicted"/>
<dbReference type="AlphaFoldDB" id="A0A6L9MLY6"/>
<organism evidence="2 3">
    <name type="scientific">Aurantimonas aggregata</name>
    <dbReference type="NCBI Taxonomy" id="2047720"/>
    <lineage>
        <taxon>Bacteria</taxon>
        <taxon>Pseudomonadati</taxon>
        <taxon>Pseudomonadota</taxon>
        <taxon>Alphaproteobacteria</taxon>
        <taxon>Hyphomicrobiales</taxon>
        <taxon>Aurantimonadaceae</taxon>
        <taxon>Aurantimonas</taxon>
    </lineage>
</organism>
<protein>
    <submittedName>
        <fullName evidence="2">RNA polymerase subunit sigma-70</fullName>
    </submittedName>
</protein>
<dbReference type="Pfam" id="PF10099">
    <property type="entry name" value="RskA_C"/>
    <property type="match status" value="1"/>
</dbReference>
<feature type="domain" description="Anti-sigma K factor RskA C-terminal" evidence="1">
    <location>
        <begin position="107"/>
        <end position="232"/>
    </location>
</feature>
<dbReference type="InterPro" id="IPR018764">
    <property type="entry name" value="RskA_C"/>
</dbReference>
<evidence type="ECO:0000259" key="1">
    <source>
        <dbReference type="Pfam" id="PF10099"/>
    </source>
</evidence>